<sequence>ADFISNHLLNTQHVVQDGISVRANDSCALNSEVNQESYNSGLMIEGLVILYSITMNVPIF</sequence>
<dbReference type="EMBL" id="JARIHO010000013">
    <property type="protein sequence ID" value="KAJ7351465.1"/>
    <property type="molecule type" value="Genomic_DNA"/>
</dbReference>
<name>A0AAD7A8P1_9AGAR</name>
<evidence type="ECO:0000313" key="2">
    <source>
        <dbReference type="Proteomes" id="UP001218218"/>
    </source>
</evidence>
<evidence type="ECO:0000313" key="1">
    <source>
        <dbReference type="EMBL" id="KAJ7351465.1"/>
    </source>
</evidence>
<feature type="non-terminal residue" evidence="1">
    <location>
        <position position="1"/>
    </location>
</feature>
<protein>
    <submittedName>
        <fullName evidence="1">Uncharacterized protein</fullName>
    </submittedName>
</protein>
<dbReference type="Proteomes" id="UP001218218">
    <property type="component" value="Unassembled WGS sequence"/>
</dbReference>
<organism evidence="1 2">
    <name type="scientific">Mycena albidolilacea</name>
    <dbReference type="NCBI Taxonomy" id="1033008"/>
    <lineage>
        <taxon>Eukaryota</taxon>
        <taxon>Fungi</taxon>
        <taxon>Dikarya</taxon>
        <taxon>Basidiomycota</taxon>
        <taxon>Agaricomycotina</taxon>
        <taxon>Agaricomycetes</taxon>
        <taxon>Agaricomycetidae</taxon>
        <taxon>Agaricales</taxon>
        <taxon>Marasmiineae</taxon>
        <taxon>Mycenaceae</taxon>
        <taxon>Mycena</taxon>
    </lineage>
</organism>
<dbReference type="Gene3D" id="1.50.10.20">
    <property type="match status" value="1"/>
</dbReference>
<reference evidence="1" key="1">
    <citation type="submission" date="2023-03" db="EMBL/GenBank/DDBJ databases">
        <title>Massive genome expansion in bonnet fungi (Mycena s.s.) driven by repeated elements and novel gene families across ecological guilds.</title>
        <authorList>
            <consortium name="Lawrence Berkeley National Laboratory"/>
            <person name="Harder C.B."/>
            <person name="Miyauchi S."/>
            <person name="Viragh M."/>
            <person name="Kuo A."/>
            <person name="Thoen E."/>
            <person name="Andreopoulos B."/>
            <person name="Lu D."/>
            <person name="Skrede I."/>
            <person name="Drula E."/>
            <person name="Henrissat B."/>
            <person name="Morin E."/>
            <person name="Kohler A."/>
            <person name="Barry K."/>
            <person name="LaButti K."/>
            <person name="Morin E."/>
            <person name="Salamov A."/>
            <person name="Lipzen A."/>
            <person name="Mereny Z."/>
            <person name="Hegedus B."/>
            <person name="Baldrian P."/>
            <person name="Stursova M."/>
            <person name="Weitz H."/>
            <person name="Taylor A."/>
            <person name="Grigoriev I.V."/>
            <person name="Nagy L.G."/>
            <person name="Martin F."/>
            <person name="Kauserud H."/>
        </authorList>
    </citation>
    <scope>NUCLEOTIDE SEQUENCE</scope>
    <source>
        <strain evidence="1">CBHHK002</strain>
    </source>
</reference>
<dbReference type="AlphaFoldDB" id="A0AAD7A8P1"/>
<comment type="caution">
    <text evidence="1">The sequence shown here is derived from an EMBL/GenBank/DDBJ whole genome shotgun (WGS) entry which is preliminary data.</text>
</comment>
<keyword evidence="2" id="KW-1185">Reference proteome</keyword>
<proteinExistence type="predicted"/>
<gene>
    <name evidence="1" type="ORF">DFH08DRAFT_664937</name>
</gene>
<accession>A0AAD7A8P1</accession>
<feature type="non-terminal residue" evidence="1">
    <location>
        <position position="60"/>
    </location>
</feature>